<dbReference type="GO" id="GO:0003735">
    <property type="term" value="F:structural constituent of ribosome"/>
    <property type="evidence" value="ECO:0007669"/>
    <property type="project" value="InterPro"/>
</dbReference>
<keyword evidence="2 4" id="KW-0689">Ribosomal protein</keyword>
<proteinExistence type="inferred from homology"/>
<dbReference type="GO" id="GO:1990904">
    <property type="term" value="C:ribonucleoprotein complex"/>
    <property type="evidence" value="ECO:0007669"/>
    <property type="project" value="UniProtKB-KW"/>
</dbReference>
<evidence type="ECO:0000256" key="3">
    <source>
        <dbReference type="ARBA" id="ARBA00023274"/>
    </source>
</evidence>
<dbReference type="Gene3D" id="3.30.70.330">
    <property type="match status" value="1"/>
</dbReference>
<keyword evidence="4" id="KW-0694">RNA-binding</keyword>
<protein>
    <recommendedName>
        <fullName evidence="4">Large ribosomal subunit protein uL23</fullName>
    </recommendedName>
</protein>
<dbReference type="Pfam" id="PF00276">
    <property type="entry name" value="Ribosomal_L23"/>
    <property type="match status" value="1"/>
</dbReference>
<comment type="similarity">
    <text evidence="1 4">Belongs to the universal ribosomal protein uL23 family.</text>
</comment>
<dbReference type="GO" id="GO:0019843">
    <property type="term" value="F:rRNA binding"/>
    <property type="evidence" value="ECO:0007669"/>
    <property type="project" value="UniProtKB-UniRule"/>
</dbReference>
<dbReference type="InterPro" id="IPR012678">
    <property type="entry name" value="Ribosomal_uL23/eL15/eS24_sf"/>
</dbReference>
<dbReference type="PANTHER" id="PTHR12059">
    <property type="entry name" value="RIBOSOMAL PROTEIN L23-RELATED"/>
    <property type="match status" value="1"/>
</dbReference>
<dbReference type="HAMAP" id="MF_01369_B">
    <property type="entry name" value="Ribosomal_uL23_B"/>
    <property type="match status" value="1"/>
</dbReference>
<keyword evidence="4" id="KW-0699">rRNA-binding</keyword>
<sequence>MKINEILIKPIVTEKATNLVKDKVYTFETNPKANKNQIKEALEKLYQVKVLKVRIMIRKGKKKKVGRRMVVKKLPDKKVAFIQISEGKIDLFPQA</sequence>
<dbReference type="InterPro" id="IPR012677">
    <property type="entry name" value="Nucleotide-bd_a/b_plait_sf"/>
</dbReference>
<keyword evidence="3 4" id="KW-0687">Ribonucleoprotein</keyword>
<comment type="subunit">
    <text evidence="4">Part of the 50S ribosomal subunit. Contacts protein L29, and trigger factor when it is bound to the ribosome.</text>
</comment>
<comment type="caution">
    <text evidence="5">The sequence shown here is derived from an EMBL/GenBank/DDBJ whole genome shotgun (WGS) entry which is preliminary data.</text>
</comment>
<organism evidence="5 6">
    <name type="scientific">Candidatus Roizmanbacteria bacterium RIFCSPHIGHO2_02_FULL_38_11</name>
    <dbReference type="NCBI Taxonomy" id="1802039"/>
    <lineage>
        <taxon>Bacteria</taxon>
        <taxon>Candidatus Roizmaniibacteriota</taxon>
    </lineage>
</organism>
<dbReference type="EMBL" id="MFZO01000019">
    <property type="protein sequence ID" value="OGK25108.1"/>
    <property type="molecule type" value="Genomic_DNA"/>
</dbReference>
<reference evidence="5 6" key="1">
    <citation type="journal article" date="2016" name="Nat. Commun.">
        <title>Thousands of microbial genomes shed light on interconnected biogeochemical processes in an aquifer system.</title>
        <authorList>
            <person name="Anantharaman K."/>
            <person name="Brown C.T."/>
            <person name="Hug L.A."/>
            <person name="Sharon I."/>
            <person name="Castelle C.J."/>
            <person name="Probst A.J."/>
            <person name="Thomas B.C."/>
            <person name="Singh A."/>
            <person name="Wilkins M.J."/>
            <person name="Karaoz U."/>
            <person name="Brodie E.L."/>
            <person name="Williams K.H."/>
            <person name="Hubbard S.S."/>
            <person name="Banfield J.F."/>
        </authorList>
    </citation>
    <scope>NUCLEOTIDE SEQUENCE [LARGE SCALE GENOMIC DNA]</scope>
</reference>
<dbReference type="AlphaFoldDB" id="A0A1F7H1Z3"/>
<dbReference type="InterPro" id="IPR013025">
    <property type="entry name" value="Ribosomal_uL23-like"/>
</dbReference>
<gene>
    <name evidence="4" type="primary">rplW</name>
    <name evidence="5" type="ORF">A3C25_03580</name>
</gene>
<dbReference type="SUPFAM" id="SSF54189">
    <property type="entry name" value="Ribosomal proteins S24e, L23 and L15e"/>
    <property type="match status" value="1"/>
</dbReference>
<accession>A0A1F7H1Z3</accession>
<name>A0A1F7H1Z3_9BACT</name>
<dbReference type="GO" id="GO:0005840">
    <property type="term" value="C:ribosome"/>
    <property type="evidence" value="ECO:0007669"/>
    <property type="project" value="UniProtKB-KW"/>
</dbReference>
<evidence type="ECO:0000256" key="2">
    <source>
        <dbReference type="ARBA" id="ARBA00022980"/>
    </source>
</evidence>
<evidence type="ECO:0000313" key="6">
    <source>
        <dbReference type="Proteomes" id="UP000177913"/>
    </source>
</evidence>
<dbReference type="GO" id="GO:0006412">
    <property type="term" value="P:translation"/>
    <property type="evidence" value="ECO:0007669"/>
    <property type="project" value="UniProtKB-UniRule"/>
</dbReference>
<dbReference type="Proteomes" id="UP000177913">
    <property type="component" value="Unassembled WGS sequence"/>
</dbReference>
<evidence type="ECO:0000256" key="1">
    <source>
        <dbReference type="ARBA" id="ARBA00006700"/>
    </source>
</evidence>
<comment type="function">
    <text evidence="4">One of the early assembly proteins it binds 23S rRNA. One of the proteins that surrounds the polypeptide exit tunnel on the outside of the ribosome. Forms the main docking site for trigger factor binding to the ribosome.</text>
</comment>
<evidence type="ECO:0000256" key="4">
    <source>
        <dbReference type="HAMAP-Rule" id="MF_01369"/>
    </source>
</evidence>
<dbReference type="PANTHER" id="PTHR12059:SF5">
    <property type="entry name" value="LARGE RIBOSOMAL SUBUNIT PROTEIN UL23M"/>
    <property type="match status" value="1"/>
</dbReference>
<evidence type="ECO:0000313" key="5">
    <source>
        <dbReference type="EMBL" id="OGK25108.1"/>
    </source>
</evidence>